<proteinExistence type="predicted"/>
<evidence type="ECO:0000313" key="3">
    <source>
        <dbReference type="EMBL" id="UTX43935.1"/>
    </source>
</evidence>
<feature type="domain" description="DUF5096" evidence="2">
    <location>
        <begin position="153"/>
        <end position="342"/>
    </location>
</feature>
<feature type="compositionally biased region" description="Basic and acidic residues" evidence="1">
    <location>
        <begin position="63"/>
        <end position="73"/>
    </location>
</feature>
<protein>
    <submittedName>
        <fullName evidence="3">DUF5096 domain-containing protein</fullName>
    </submittedName>
</protein>
<dbReference type="EMBL" id="CP075155">
    <property type="protein sequence ID" value="UTX43935.1"/>
    <property type="molecule type" value="Genomic_DNA"/>
</dbReference>
<accession>A0A9Q9C579</accession>
<dbReference type="Pfam" id="PF17019">
    <property type="entry name" value="DUF5096"/>
    <property type="match status" value="1"/>
</dbReference>
<evidence type="ECO:0000313" key="4">
    <source>
        <dbReference type="Proteomes" id="UP001059546"/>
    </source>
</evidence>
<sequence>MEDYVGTRLLFETSNGVITGMLKAVDENVGKLVIEDESGTKDVFVEDIQRLEIVGDSSPDLSVECKSREDKRTGAPIPSIKTDDKSVAKVSRSPSMGYADLKAGTDLTIQSERHKSSQTDTSRTSHENGDNTRSSDKIRVGERGDRHLLETCEENYYGMIKRAFSYFGPLEEEFCSIAARQAYRIFSTYFGSSNLKVEVLVSGDDFFSSIGLILGRLLLHSGKKSSVVYNETALRNARYKQSYLNSGGIISSRPSLEPTIQIYGCGKALISTWPKGNAKGLMYLDTPGFSVEEKETKIGLCFGSIPMYFREFNGIVYFVDIEYPTPLYKEFGLQRPTKGKIHKVK</sequence>
<feature type="region of interest" description="Disordered" evidence="1">
    <location>
        <begin position="59"/>
        <end position="140"/>
    </location>
</feature>
<name>A0A9Q9C579_ENCHE</name>
<reference evidence="3" key="1">
    <citation type="submission" date="2021-05" db="EMBL/GenBank/DDBJ databases">
        <title>Encephalitozoon hellem ATCC 50604 Complete Genome.</title>
        <authorList>
            <person name="Mascarenhas dos Santos A.C."/>
            <person name="Julian A.T."/>
            <person name="Pombert J.-F."/>
        </authorList>
    </citation>
    <scope>NUCLEOTIDE SEQUENCE</scope>
    <source>
        <strain evidence="3">ATCC 50604</strain>
    </source>
</reference>
<feature type="compositionally biased region" description="Basic and acidic residues" evidence="1">
    <location>
        <begin position="111"/>
        <end position="140"/>
    </location>
</feature>
<dbReference type="InterPro" id="IPR031512">
    <property type="entry name" value="DUF5096"/>
</dbReference>
<organism evidence="3 4">
    <name type="scientific">Encephalitozoon hellem</name>
    <name type="common">Microsporidian parasite</name>
    <dbReference type="NCBI Taxonomy" id="27973"/>
    <lineage>
        <taxon>Eukaryota</taxon>
        <taxon>Fungi</taxon>
        <taxon>Fungi incertae sedis</taxon>
        <taxon>Microsporidia</taxon>
        <taxon>Unikaryonidae</taxon>
        <taxon>Encephalitozoon</taxon>
    </lineage>
</organism>
<gene>
    <name evidence="3" type="ORF">GPU96_09g17150</name>
</gene>
<evidence type="ECO:0000259" key="2">
    <source>
        <dbReference type="Pfam" id="PF17019"/>
    </source>
</evidence>
<dbReference type="Proteomes" id="UP001059546">
    <property type="component" value="Chromosome IX"/>
</dbReference>
<dbReference type="AlphaFoldDB" id="A0A9Q9C579"/>
<evidence type="ECO:0000256" key="1">
    <source>
        <dbReference type="SAM" id="MobiDB-lite"/>
    </source>
</evidence>